<dbReference type="Pfam" id="PF21315">
    <property type="entry name" value="FAN1_HTH"/>
    <property type="match status" value="1"/>
</dbReference>
<dbReference type="SMART" id="SM00990">
    <property type="entry name" value="VRR_NUC"/>
    <property type="match status" value="1"/>
</dbReference>
<dbReference type="SMART" id="SM00734">
    <property type="entry name" value="ZnF_Rad18"/>
    <property type="match status" value="1"/>
</dbReference>
<dbReference type="CDD" id="cd22326">
    <property type="entry name" value="FAN1-like"/>
    <property type="match status" value="1"/>
</dbReference>
<dbReference type="Proteomes" id="UP000243459">
    <property type="component" value="Chromosome 2"/>
</dbReference>
<comment type="function">
    <text evidence="13">Nuclease required for the repair of DNA interstrand cross-links (ICL). Acts as a 5'-3' exonuclease that anchors at a cut end of DNA and cleaves DNA successively at every third nucleotide, allowing to excise an ICL from one strand through flanking incisions.</text>
</comment>
<evidence type="ECO:0000256" key="6">
    <source>
        <dbReference type="ARBA" id="ARBA00022771"/>
    </source>
</evidence>
<dbReference type="GO" id="GO:0004528">
    <property type="term" value="F:phosphodiesterase I activity"/>
    <property type="evidence" value="ECO:0007669"/>
    <property type="project" value="UniProtKB-EC"/>
</dbReference>
<dbReference type="GO" id="GO:0017108">
    <property type="term" value="F:5'-flap endonuclease activity"/>
    <property type="evidence" value="ECO:0007669"/>
    <property type="project" value="TreeGrafter"/>
</dbReference>
<dbReference type="InterPro" id="IPR006642">
    <property type="entry name" value="Rad18_UBZ4"/>
</dbReference>
<feature type="compositionally biased region" description="Low complexity" evidence="14">
    <location>
        <begin position="22"/>
        <end position="35"/>
    </location>
</feature>
<keyword evidence="10 12" id="KW-0234">DNA repair</keyword>
<keyword evidence="5 12" id="KW-0227">DNA damage</keyword>
<evidence type="ECO:0000256" key="1">
    <source>
        <dbReference type="ARBA" id="ARBA00000983"/>
    </source>
</evidence>
<dbReference type="GO" id="GO:0016818">
    <property type="term" value="F:hydrolase activity, acting on acid anhydrides, in phosphorus-containing anhydrides"/>
    <property type="evidence" value="ECO:0007669"/>
    <property type="project" value="InterPro"/>
</dbReference>
<dbReference type="GO" id="GO:0070336">
    <property type="term" value="F:flap-structured DNA binding"/>
    <property type="evidence" value="ECO:0007669"/>
    <property type="project" value="TreeGrafter"/>
</dbReference>
<dbReference type="Gene3D" id="3.30.160.60">
    <property type="entry name" value="Classic Zinc Finger"/>
    <property type="match status" value="1"/>
</dbReference>
<dbReference type="OMA" id="ITDVMAN"/>
<dbReference type="Pfam" id="PF21170">
    <property type="entry name" value="FAN1_TPR"/>
    <property type="match status" value="1"/>
</dbReference>
<evidence type="ECO:0000313" key="17">
    <source>
        <dbReference type="Proteomes" id="UP000243459"/>
    </source>
</evidence>
<feature type="compositionally biased region" description="Basic and acidic residues" evidence="14">
    <location>
        <begin position="1"/>
        <end position="10"/>
    </location>
</feature>
<evidence type="ECO:0000256" key="5">
    <source>
        <dbReference type="ARBA" id="ARBA00022763"/>
    </source>
</evidence>
<evidence type="ECO:0000256" key="4">
    <source>
        <dbReference type="ARBA" id="ARBA00022723"/>
    </source>
</evidence>
<keyword evidence="7 13" id="KW-0378">Hydrolase</keyword>
<dbReference type="GO" id="GO:0008270">
    <property type="term" value="F:zinc ion binding"/>
    <property type="evidence" value="ECO:0007669"/>
    <property type="project" value="UniProtKB-KW"/>
</dbReference>
<evidence type="ECO:0000256" key="7">
    <source>
        <dbReference type="ARBA" id="ARBA00022801"/>
    </source>
</evidence>
<dbReference type="EC" id="3.1.4.1" evidence="13"/>
<dbReference type="InterPro" id="IPR049125">
    <property type="entry name" value="FAN1-like_WH"/>
</dbReference>
<dbReference type="InterPro" id="IPR033315">
    <property type="entry name" value="Fan1-like"/>
</dbReference>
<evidence type="ECO:0000256" key="11">
    <source>
        <dbReference type="ARBA" id="ARBA00023211"/>
    </source>
</evidence>
<evidence type="ECO:0000256" key="13">
    <source>
        <dbReference type="RuleBase" id="RU365033"/>
    </source>
</evidence>
<keyword evidence="17" id="KW-1185">Reference proteome</keyword>
<organism evidence="16 17">
    <name type="scientific">Asparagus officinalis</name>
    <name type="common">Garden asparagus</name>
    <dbReference type="NCBI Taxonomy" id="4686"/>
    <lineage>
        <taxon>Eukaryota</taxon>
        <taxon>Viridiplantae</taxon>
        <taxon>Streptophyta</taxon>
        <taxon>Embryophyta</taxon>
        <taxon>Tracheophyta</taxon>
        <taxon>Spermatophyta</taxon>
        <taxon>Magnoliopsida</taxon>
        <taxon>Liliopsida</taxon>
        <taxon>Asparagales</taxon>
        <taxon>Asparagaceae</taxon>
        <taxon>Asparagoideae</taxon>
        <taxon>Asparagus</taxon>
    </lineage>
</organism>
<dbReference type="InterPro" id="IPR014883">
    <property type="entry name" value="VRR_NUC"/>
</dbReference>
<comment type="catalytic activity">
    <reaction evidence="1 13">
        <text>Hydrolytically removes 5'-nucleotides successively from the 3'-hydroxy termini of 3'-hydroxy-terminated oligonucleotides.</text>
        <dbReference type="EC" id="3.1.4.1"/>
    </reaction>
</comment>
<keyword evidence="8" id="KW-0862">Zinc</keyword>
<gene>
    <name evidence="16" type="ORF">A4U43_C02F9420</name>
</gene>
<keyword evidence="13" id="KW-0539">Nucleus</keyword>
<dbReference type="Gene3D" id="3.40.1350.10">
    <property type="match status" value="1"/>
</dbReference>
<dbReference type="SMART" id="SM00910">
    <property type="entry name" value="HIRAN"/>
    <property type="match status" value="1"/>
</dbReference>
<evidence type="ECO:0000259" key="15">
    <source>
        <dbReference type="PROSITE" id="PS51908"/>
    </source>
</evidence>
<dbReference type="Gramene" id="ONK77685">
    <property type="protein sequence ID" value="ONK77685"/>
    <property type="gene ID" value="A4U43_C02F9420"/>
</dbReference>
<dbReference type="InterPro" id="IPR011856">
    <property type="entry name" value="tRNA_endonuc-like_dom_sf"/>
</dbReference>
<keyword evidence="6 12" id="KW-0863">Zinc-finger</keyword>
<comment type="cofactor">
    <cofactor evidence="13">
        <name>Mg(2+)</name>
        <dbReference type="ChEBI" id="CHEBI:18420"/>
    </cofactor>
    <cofactor evidence="13">
        <name>Mn(2+)</name>
        <dbReference type="ChEBI" id="CHEBI:29035"/>
    </cofactor>
</comment>
<dbReference type="InterPro" id="IPR049132">
    <property type="entry name" value="FAN1-like_euk"/>
</dbReference>
<dbReference type="Pfam" id="PF08797">
    <property type="entry name" value="HIRAN"/>
    <property type="match status" value="1"/>
</dbReference>
<name>A0A5P1FH32_ASPOF</name>
<reference evidence="17" key="1">
    <citation type="journal article" date="2017" name="Nat. Commun.">
        <title>The asparagus genome sheds light on the origin and evolution of a young Y chromosome.</title>
        <authorList>
            <person name="Harkess A."/>
            <person name="Zhou J."/>
            <person name="Xu C."/>
            <person name="Bowers J.E."/>
            <person name="Van der Hulst R."/>
            <person name="Ayyampalayam S."/>
            <person name="Mercati F."/>
            <person name="Riccardi P."/>
            <person name="McKain M.R."/>
            <person name="Kakrana A."/>
            <person name="Tang H."/>
            <person name="Ray J."/>
            <person name="Groenendijk J."/>
            <person name="Arikit S."/>
            <person name="Mathioni S.M."/>
            <person name="Nakano M."/>
            <person name="Shan H."/>
            <person name="Telgmann-Rauber A."/>
            <person name="Kanno A."/>
            <person name="Yue Z."/>
            <person name="Chen H."/>
            <person name="Li W."/>
            <person name="Chen Y."/>
            <person name="Xu X."/>
            <person name="Zhang Y."/>
            <person name="Luo S."/>
            <person name="Chen H."/>
            <person name="Gao J."/>
            <person name="Mao Z."/>
            <person name="Pires J.C."/>
            <person name="Luo M."/>
            <person name="Kudrna D."/>
            <person name="Wing R.A."/>
            <person name="Meyers B.C."/>
            <person name="Yi K."/>
            <person name="Kong H."/>
            <person name="Lavrijsen P."/>
            <person name="Sunseri F."/>
            <person name="Falavigna A."/>
            <person name="Ye Y."/>
            <person name="Leebens-Mack J.H."/>
            <person name="Chen G."/>
        </authorList>
    </citation>
    <scope>NUCLEOTIDE SEQUENCE [LARGE SCALE GENOMIC DNA]</scope>
    <source>
        <strain evidence="17">cv. DH0086</strain>
    </source>
</reference>
<keyword evidence="9 13" id="KW-0460">Magnesium</keyword>
<evidence type="ECO:0000256" key="10">
    <source>
        <dbReference type="ARBA" id="ARBA00023204"/>
    </source>
</evidence>
<dbReference type="Gene3D" id="3.30.70.2330">
    <property type="match status" value="1"/>
</dbReference>
<dbReference type="OrthoDB" id="76364at2759"/>
<comment type="similarity">
    <text evidence="2 13">Belongs to the FAN1 family.</text>
</comment>
<feature type="domain" description="UBZ4-type" evidence="15">
    <location>
        <begin position="67"/>
        <end position="96"/>
    </location>
</feature>
<evidence type="ECO:0000256" key="9">
    <source>
        <dbReference type="ARBA" id="ARBA00022842"/>
    </source>
</evidence>
<dbReference type="EMBL" id="CM007382">
    <property type="protein sequence ID" value="ONK77685.1"/>
    <property type="molecule type" value="Genomic_DNA"/>
</dbReference>
<dbReference type="PANTHER" id="PTHR15749">
    <property type="entry name" value="FANCONI-ASSOCIATED NUCLEASE 1"/>
    <property type="match status" value="1"/>
</dbReference>
<evidence type="ECO:0000256" key="2">
    <source>
        <dbReference type="ARBA" id="ARBA00005533"/>
    </source>
</evidence>
<dbReference type="GO" id="GO:0036297">
    <property type="term" value="P:interstrand cross-link repair"/>
    <property type="evidence" value="ECO:0007669"/>
    <property type="project" value="InterPro"/>
</dbReference>
<dbReference type="InterPro" id="IPR049126">
    <property type="entry name" value="FAN1-like_TPR"/>
</dbReference>
<dbReference type="InterPro" id="IPR014905">
    <property type="entry name" value="HIRAN"/>
</dbReference>
<evidence type="ECO:0000256" key="8">
    <source>
        <dbReference type="ARBA" id="ARBA00022833"/>
    </source>
</evidence>
<keyword evidence="3 13" id="KW-0540">Nuclease</keyword>
<dbReference type="GO" id="GO:0008409">
    <property type="term" value="F:5'-3' exonuclease activity"/>
    <property type="evidence" value="ECO:0007669"/>
    <property type="project" value="TreeGrafter"/>
</dbReference>
<proteinExistence type="inferred from homology"/>
<keyword evidence="11 13" id="KW-0464">Manganese</keyword>
<evidence type="ECO:0000256" key="3">
    <source>
        <dbReference type="ARBA" id="ARBA00022722"/>
    </source>
</evidence>
<evidence type="ECO:0000313" key="16">
    <source>
        <dbReference type="EMBL" id="ONK77685.1"/>
    </source>
</evidence>
<dbReference type="GO" id="GO:0005634">
    <property type="term" value="C:nucleus"/>
    <property type="evidence" value="ECO:0007669"/>
    <property type="project" value="UniProtKB-SubCell"/>
</dbReference>
<keyword evidence="4 13" id="KW-0479">Metal-binding</keyword>
<accession>A0A5P1FH32</accession>
<dbReference type="AlphaFoldDB" id="A0A5P1FH32"/>
<protein>
    <recommendedName>
        <fullName evidence="13">Fanconi-associated nuclease</fullName>
        <ecNumber evidence="13">3.1.4.1</ecNumber>
    </recommendedName>
</protein>
<dbReference type="Pfam" id="PF08774">
    <property type="entry name" value="VRR_NUC"/>
    <property type="match status" value="1"/>
</dbReference>
<dbReference type="PROSITE" id="PS51908">
    <property type="entry name" value="ZF_UBZ4"/>
    <property type="match status" value="1"/>
</dbReference>
<evidence type="ECO:0000256" key="12">
    <source>
        <dbReference type="PROSITE-ProRule" id="PRU01256"/>
    </source>
</evidence>
<sequence length="954" mass="107687">MQRLDGRESLSRLIGKKRKRTLSSPLSLLLQSKSKPNPKEEEEKEAEVEAPSTSNDGKIKGNDDPVWVSCPVCGSSIRGTDHMVNSHLDICLTRGAKKKLTQRTLLQLKFCPISASKTSAGVLDNTRAAIREGELVGGKEISDSEMTIERILSENNEKIEHASGAQDVSKLTKCIDVQMEIKTVENTANENIVPQSTMVPKVDTFGVEDSKVLAAFETFIVGRKFHDNIQLQQGCQLFLSRDPQNAKDKHAIKVLSTDLGAGNMLGYLPRELAKFLSPLMDNHHLKCEGSVISISEHPLDPVPIQLVCEKMVASGKGEHDGQQNFEFLWENVKRVTEYGKLNPPSMTKYQQNFCLMIEEVVNNHTHLFTSEEKLLLGSFDSLSNNAQRLFVRIYTRKGPWFRMSNISYPEISDLQTTSEELRLAGYICSFNCSEDVVKYNIKEVLEVLNVFEMREISNSILSKKGVNLTRRQELIDALFSAYEDETCQLLPKMILERAGTCIKISSAADILFWRVQRLFFLNGEQDFSAFLLSDLGLIKFPQYNCAIVHPIFQYRSDLLEYEESVEVAQIMDESLDENNLEKVMRCINVSHEHIQTSFREAAQSSKCGSPPAFFSRFSASWVYSKVLSLGVSVFERERRYEDAIRLLKDLLSQITRDSRRGYWTLRLSIDLEHINRVNESLAIAEEGVLDPCVRAGSKLALQRRVLRLAKPPRRWKTPSYANSVKRTIKEVSVRGRPLTSEIGAKSLFYGFNDELCGVEQLALQYYAGDGGGWNGVHSESGIWMTIFGILMWDVIFADVPDVFRSRFQMAPLDFLTDDFYITRRNLIELHLQKIQKGKAGEILIASWDSHVGTACHGVNWDRHSLSDLRAVVSCIGGSCLASLCRHLALDYRSWCSGMPDLLLWRFHGGDGDAGRAKLVEVKGPRDRLSEQQRAWMLILMDCGFDVEVCKVGSP</sequence>
<dbReference type="PANTHER" id="PTHR15749:SF4">
    <property type="entry name" value="FANCONI-ASSOCIATED NUCLEASE 1"/>
    <property type="match status" value="1"/>
</dbReference>
<feature type="region of interest" description="Disordered" evidence="14">
    <location>
        <begin position="1"/>
        <end position="61"/>
    </location>
</feature>
<comment type="subcellular location">
    <subcellularLocation>
        <location evidence="13">Nucleus</location>
    </subcellularLocation>
</comment>
<evidence type="ECO:0000256" key="14">
    <source>
        <dbReference type="SAM" id="MobiDB-lite"/>
    </source>
</evidence>